<dbReference type="Proteomes" id="UP000236291">
    <property type="component" value="Unassembled WGS sequence"/>
</dbReference>
<dbReference type="EMBL" id="ASHM01065609">
    <property type="protein sequence ID" value="PNX91261.1"/>
    <property type="molecule type" value="Genomic_DNA"/>
</dbReference>
<dbReference type="EMBL" id="ASHM01087465">
    <property type="protein sequence ID" value="PNX62318.1"/>
    <property type="molecule type" value="Genomic_DNA"/>
</dbReference>
<dbReference type="AlphaFoldDB" id="A0A2K3K7P9"/>
<accession>A0A2K3K7P9</accession>
<proteinExistence type="predicted"/>
<organism evidence="2 4">
    <name type="scientific">Trifolium pratense</name>
    <name type="common">Red clover</name>
    <dbReference type="NCBI Taxonomy" id="57577"/>
    <lineage>
        <taxon>Eukaryota</taxon>
        <taxon>Viridiplantae</taxon>
        <taxon>Streptophyta</taxon>
        <taxon>Embryophyta</taxon>
        <taxon>Tracheophyta</taxon>
        <taxon>Spermatophyta</taxon>
        <taxon>Magnoliopsida</taxon>
        <taxon>eudicotyledons</taxon>
        <taxon>Gunneridae</taxon>
        <taxon>Pentapetalae</taxon>
        <taxon>rosids</taxon>
        <taxon>fabids</taxon>
        <taxon>Fabales</taxon>
        <taxon>Fabaceae</taxon>
        <taxon>Papilionoideae</taxon>
        <taxon>50 kb inversion clade</taxon>
        <taxon>NPAAA clade</taxon>
        <taxon>Hologalegina</taxon>
        <taxon>IRL clade</taxon>
        <taxon>Trifolieae</taxon>
        <taxon>Trifolium</taxon>
    </lineage>
</organism>
<feature type="domain" description="NAD-dependent epimerase/dehydratase" evidence="1">
    <location>
        <begin position="21"/>
        <end position="50"/>
    </location>
</feature>
<dbReference type="SUPFAM" id="SSF51735">
    <property type="entry name" value="NAD(P)-binding Rossmann-fold domains"/>
    <property type="match status" value="1"/>
</dbReference>
<name>A0A2K3K7P9_TRIPR</name>
<evidence type="ECO:0000313" key="3">
    <source>
        <dbReference type="EMBL" id="PNX91261.1"/>
    </source>
</evidence>
<dbReference type="Gene3D" id="3.40.50.720">
    <property type="entry name" value="NAD(P)-binding Rossmann-like Domain"/>
    <property type="match status" value="1"/>
</dbReference>
<evidence type="ECO:0000313" key="2">
    <source>
        <dbReference type="EMBL" id="PNX62318.1"/>
    </source>
</evidence>
<comment type="caution">
    <text evidence="2">The sequence shown here is derived from an EMBL/GenBank/DDBJ whole genome shotgun (WGS) entry which is preliminary data.</text>
</comment>
<sequence length="52" mass="5505">MEEAAKVVRNSGQIVPTAKYCVTGATGYIGSWLVEALLQRGCTVHATVRDPG</sequence>
<dbReference type="InterPro" id="IPR001509">
    <property type="entry name" value="Epimerase_deHydtase"/>
</dbReference>
<reference evidence="2 4" key="1">
    <citation type="journal article" date="2014" name="Am. J. Bot.">
        <title>Genome assembly and annotation for red clover (Trifolium pratense; Fabaceae).</title>
        <authorList>
            <person name="Istvanek J."/>
            <person name="Jaros M."/>
            <person name="Krenek A."/>
            <person name="Repkova J."/>
        </authorList>
    </citation>
    <scope>NUCLEOTIDE SEQUENCE [LARGE SCALE GENOMIC DNA]</scope>
    <source>
        <strain evidence="4">cv. Tatra</strain>
        <tissue evidence="2">Young leaves</tissue>
    </source>
</reference>
<gene>
    <name evidence="3" type="ORF">L195_g047391</name>
    <name evidence="2" type="ORF">L195_g052918</name>
</gene>
<evidence type="ECO:0000313" key="4">
    <source>
        <dbReference type="Proteomes" id="UP000236291"/>
    </source>
</evidence>
<dbReference type="InterPro" id="IPR036291">
    <property type="entry name" value="NAD(P)-bd_dom_sf"/>
</dbReference>
<dbReference type="STRING" id="57577.A0A2K3K7P9"/>
<evidence type="ECO:0000259" key="1">
    <source>
        <dbReference type="Pfam" id="PF01370"/>
    </source>
</evidence>
<protein>
    <submittedName>
        <fullName evidence="2">Dihydroflavonol 4-reductase-like protein</fullName>
    </submittedName>
</protein>
<dbReference type="Pfam" id="PF01370">
    <property type="entry name" value="Epimerase"/>
    <property type="match status" value="1"/>
</dbReference>
<reference evidence="2 4" key="2">
    <citation type="journal article" date="2017" name="Front. Plant Sci.">
        <title>Gene Classification and Mining of Molecular Markers Useful in Red Clover (Trifolium pratense) Breeding.</title>
        <authorList>
            <person name="Istvanek J."/>
            <person name="Dluhosova J."/>
            <person name="Dluhos P."/>
            <person name="Patkova L."/>
            <person name="Nedelnik J."/>
            <person name="Repkova J."/>
        </authorList>
    </citation>
    <scope>NUCLEOTIDE SEQUENCE [LARGE SCALE GENOMIC DNA]</scope>
    <source>
        <strain evidence="4">cv. Tatra</strain>
        <tissue evidence="2">Young leaves</tissue>
    </source>
</reference>